<dbReference type="HOGENOM" id="CLU_046528_1_0_0"/>
<dbReference type="InParanoid" id="B8E018"/>
<dbReference type="GO" id="GO:0103117">
    <property type="term" value="F:UDP-3-O-acyl-N-acetylglucosamine deacetylase activity"/>
    <property type="evidence" value="ECO:0000318"/>
    <property type="project" value="GO_Central"/>
</dbReference>
<evidence type="ECO:0000256" key="8">
    <source>
        <dbReference type="ARBA" id="ARBA00022801"/>
    </source>
</evidence>
<feature type="binding site" evidence="12">
    <location>
        <position position="238"/>
    </location>
    <ligand>
        <name>Zn(2+)</name>
        <dbReference type="ChEBI" id="CHEBI:29105"/>
    </ligand>
</feature>
<dbReference type="EC" id="3.5.1.108" evidence="4 12"/>
<accession>B8E018</accession>
<gene>
    <name evidence="12" type="primary">lpxC</name>
    <name evidence="13" type="ordered locus">Dtur_0820</name>
</gene>
<dbReference type="NCBIfam" id="TIGR00325">
    <property type="entry name" value="lpxC"/>
    <property type="match status" value="1"/>
</dbReference>
<evidence type="ECO:0000256" key="12">
    <source>
        <dbReference type="HAMAP-Rule" id="MF_00388"/>
    </source>
</evidence>
<dbReference type="UniPathway" id="UPA00359">
    <property type="reaction ID" value="UER00478"/>
</dbReference>
<dbReference type="PATRIC" id="fig|515635.4.peg.859"/>
<comment type="similarity">
    <text evidence="12">Belongs to the LpxC family.</text>
</comment>
<evidence type="ECO:0000256" key="1">
    <source>
        <dbReference type="ARBA" id="ARBA00001947"/>
    </source>
</evidence>
<dbReference type="PANTHER" id="PTHR33694">
    <property type="entry name" value="UDP-3-O-ACYL-N-ACETYLGLUCOSAMINE DEACETYLASE 1, MITOCHONDRIAL-RELATED"/>
    <property type="match status" value="1"/>
</dbReference>
<dbReference type="PANTHER" id="PTHR33694:SF1">
    <property type="entry name" value="UDP-3-O-ACYL-N-ACETYLGLUCOSAMINE DEACETYLASE 1, MITOCHONDRIAL-RELATED"/>
    <property type="match status" value="1"/>
</dbReference>
<name>B8E018_DICTD</name>
<comment type="catalytic activity">
    <reaction evidence="11 12">
        <text>a UDP-3-O-[(3R)-3-hydroxyacyl]-N-acetyl-alpha-D-glucosamine + H2O = a UDP-3-O-[(3R)-3-hydroxyacyl]-alpha-D-glucosamine + acetate</text>
        <dbReference type="Rhea" id="RHEA:67816"/>
        <dbReference type="ChEBI" id="CHEBI:15377"/>
        <dbReference type="ChEBI" id="CHEBI:30089"/>
        <dbReference type="ChEBI" id="CHEBI:137740"/>
        <dbReference type="ChEBI" id="CHEBI:173225"/>
        <dbReference type="EC" id="3.5.1.108"/>
    </reaction>
</comment>
<dbReference type="HAMAP" id="MF_00388">
    <property type="entry name" value="LpxC"/>
    <property type="match status" value="1"/>
</dbReference>
<keyword evidence="6 12" id="KW-0441">Lipid A biosynthesis</keyword>
<keyword evidence="7 12" id="KW-0479">Metal-binding</keyword>
<dbReference type="Gene3D" id="3.30.1700.10">
    <property type="entry name" value="lpxc deacetylase, domain 2"/>
    <property type="match status" value="1"/>
</dbReference>
<dbReference type="OrthoDB" id="9802746at2"/>
<evidence type="ECO:0000256" key="5">
    <source>
        <dbReference type="ARBA" id="ARBA00022516"/>
    </source>
</evidence>
<feature type="binding site" evidence="12">
    <location>
        <position position="242"/>
    </location>
    <ligand>
        <name>Zn(2+)</name>
        <dbReference type="ChEBI" id="CHEBI:29105"/>
    </ligand>
</feature>
<dbReference type="SUPFAM" id="SSF54211">
    <property type="entry name" value="Ribosomal protein S5 domain 2-like"/>
    <property type="match status" value="2"/>
</dbReference>
<evidence type="ECO:0000256" key="3">
    <source>
        <dbReference type="ARBA" id="ARBA00005002"/>
    </source>
</evidence>
<dbReference type="GO" id="GO:0046872">
    <property type="term" value="F:metal ion binding"/>
    <property type="evidence" value="ECO:0007669"/>
    <property type="project" value="UniProtKB-KW"/>
</dbReference>
<proteinExistence type="inferred from homology"/>
<comment type="function">
    <text evidence="2 12">Catalyzes the hydrolysis of UDP-3-O-myristoyl-N-acetylglucosamine to form UDP-3-O-myristoylglucosamine and acetate, the committed step in lipid A biosynthesis.</text>
</comment>
<dbReference type="Gene3D" id="3.30.230.20">
    <property type="entry name" value="lpxc deacetylase, domain 1"/>
    <property type="match status" value="1"/>
</dbReference>
<dbReference type="EnsemblBacteria" id="ACK42101">
    <property type="protein sequence ID" value="ACK42101"/>
    <property type="gene ID" value="Dtur_0820"/>
</dbReference>
<keyword evidence="14" id="KW-1185">Reference proteome</keyword>
<feature type="binding site" evidence="12">
    <location>
        <position position="84"/>
    </location>
    <ligand>
        <name>Zn(2+)</name>
        <dbReference type="ChEBI" id="CHEBI:29105"/>
    </ligand>
</feature>
<evidence type="ECO:0000313" key="14">
    <source>
        <dbReference type="Proteomes" id="UP000007719"/>
    </source>
</evidence>
<evidence type="ECO:0000256" key="11">
    <source>
        <dbReference type="ARBA" id="ARBA00024535"/>
    </source>
</evidence>
<dbReference type="RefSeq" id="WP_012583185.1">
    <property type="nucleotide sequence ID" value="NC_011661.1"/>
</dbReference>
<dbReference type="GO" id="GO:0009245">
    <property type="term" value="P:lipid A biosynthetic process"/>
    <property type="evidence" value="ECO:0000318"/>
    <property type="project" value="GO_Central"/>
</dbReference>
<comment type="pathway">
    <text evidence="3 12">Glycolipid biosynthesis; lipid IV(A) biosynthesis; lipid IV(A) from (3R)-3-hydroxytetradecanoyl-[acyl-carrier-protein] and UDP-N-acetyl-alpha-D-glucosamine: step 2/6.</text>
</comment>
<evidence type="ECO:0000256" key="4">
    <source>
        <dbReference type="ARBA" id="ARBA00012745"/>
    </source>
</evidence>
<evidence type="ECO:0000256" key="7">
    <source>
        <dbReference type="ARBA" id="ARBA00022723"/>
    </source>
</evidence>
<dbReference type="Proteomes" id="UP000007719">
    <property type="component" value="Chromosome"/>
</dbReference>
<evidence type="ECO:0000256" key="9">
    <source>
        <dbReference type="ARBA" id="ARBA00022833"/>
    </source>
</evidence>
<reference evidence="14" key="1">
    <citation type="journal article" date="2016" name="Front. Microbiol.">
        <title>The complete genome sequence of hyperthermophile Dictyoglomus turgidum DSM 6724 reveals a specialized carbohydrate fermentor.</title>
        <authorList>
            <person name="Brumm P.J."/>
            <person name="Gowda K."/>
            <person name="Robb F.T."/>
            <person name="Mead D.A."/>
        </authorList>
    </citation>
    <scope>NUCLEOTIDE SEQUENCE [LARGE SCALE GENOMIC DNA]</scope>
    <source>
        <strain evidence="14">DSM 6724 / Z-1310</strain>
    </source>
</reference>
<keyword evidence="8 12" id="KW-0378">Hydrolase</keyword>
<dbReference type="eggNOG" id="COG0774">
    <property type="taxonomic scope" value="Bacteria"/>
</dbReference>
<dbReference type="EMBL" id="CP001251">
    <property type="protein sequence ID" value="ACK42101.1"/>
    <property type="molecule type" value="Genomic_DNA"/>
</dbReference>
<dbReference type="GO" id="GO:0016020">
    <property type="term" value="C:membrane"/>
    <property type="evidence" value="ECO:0007669"/>
    <property type="project" value="GOC"/>
</dbReference>
<keyword evidence="10 12" id="KW-0443">Lipid metabolism</keyword>
<dbReference type="Pfam" id="PF03331">
    <property type="entry name" value="LpxC"/>
    <property type="match status" value="1"/>
</dbReference>
<evidence type="ECO:0000313" key="13">
    <source>
        <dbReference type="EMBL" id="ACK42101.1"/>
    </source>
</evidence>
<dbReference type="InterPro" id="IPR011334">
    <property type="entry name" value="UDP-acyl_GlcNac_deAcase_C"/>
</dbReference>
<evidence type="ECO:0000256" key="6">
    <source>
        <dbReference type="ARBA" id="ARBA00022556"/>
    </source>
</evidence>
<dbReference type="GO" id="GO:0005737">
    <property type="term" value="C:cytoplasm"/>
    <property type="evidence" value="ECO:0000318"/>
    <property type="project" value="GO_Central"/>
</dbReference>
<dbReference type="InterPro" id="IPR015870">
    <property type="entry name" value="UDP-acyl_N-AcGlcN_deAcase_N"/>
</dbReference>
<comment type="cofactor">
    <cofactor evidence="1 12">
        <name>Zn(2+)</name>
        <dbReference type="ChEBI" id="CHEBI:29105"/>
    </cofactor>
</comment>
<evidence type="ECO:0000256" key="10">
    <source>
        <dbReference type="ARBA" id="ARBA00023098"/>
    </source>
</evidence>
<evidence type="ECO:0000256" key="2">
    <source>
        <dbReference type="ARBA" id="ARBA00002923"/>
    </source>
</evidence>
<dbReference type="InterPro" id="IPR020568">
    <property type="entry name" value="Ribosomal_Su5_D2-typ_SF"/>
</dbReference>
<organism evidence="13 14">
    <name type="scientific">Dictyoglomus turgidum (strain DSM 6724 / Z-1310)</name>
    <dbReference type="NCBI Taxonomy" id="515635"/>
    <lineage>
        <taxon>Bacteria</taxon>
        <taxon>Pseudomonadati</taxon>
        <taxon>Dictyoglomota</taxon>
        <taxon>Dictyoglomia</taxon>
        <taxon>Dictyoglomales</taxon>
        <taxon>Dictyoglomaceae</taxon>
        <taxon>Dictyoglomus</taxon>
    </lineage>
</organism>
<dbReference type="STRING" id="515635.Dtur_0820"/>
<dbReference type="AlphaFoldDB" id="B8E018"/>
<protein>
    <recommendedName>
        <fullName evidence="4 12">UDP-3-O-acyl-N-acetylglucosamine deacetylase</fullName>
        <shortName evidence="12">UDP-3-O-acyl-GlcNAc deacetylase</shortName>
        <ecNumber evidence="4 12">3.5.1.108</ecNumber>
    </recommendedName>
    <alternativeName>
        <fullName evidence="12">UDP-3-O-[R-3-hydroxymyristoyl]-N-acetylglucosamine deacetylase</fullName>
    </alternativeName>
</protein>
<keyword evidence="9 12" id="KW-0862">Zinc</keyword>
<dbReference type="InterPro" id="IPR004463">
    <property type="entry name" value="UDP-acyl_GlcNac_deAcase"/>
</dbReference>
<keyword evidence="5 12" id="KW-0444">Lipid biosynthesis</keyword>
<sequence length="285" mass="32247">MGRDKEAEKNLRRQATIDKPFTVEGKGLHTGGISKVTFVPAPSDTGIVFIKEGVRIPALYNYVSDTKRRVILKNKDKSVSTVEHLLSAIYALGISNLFIYIEGEEIPILDGSALKWCELLESAGIKIQDTRRRTFYLKENLVVRSNNSLLLLFPSNRFEVLCVISFPKSFIKWQRFYLESLDKYFTEIAPARTFGFYYEVKDLIEKGLISGADLESALLIGEEWYVNSPRFWDEPVRHKILDIIGDFSLLGIDLKMKIISIGSGHSLHVKALEILTDKIEGGKGL</sequence>
<dbReference type="KEGG" id="dtu:Dtur_0820"/>
<feature type="active site" description="Proton donor" evidence="12">
    <location>
        <position position="265"/>
    </location>
</feature>